<evidence type="ECO:0000313" key="2">
    <source>
        <dbReference type="EMBL" id="KZS17252.1"/>
    </source>
</evidence>
<organism evidence="2 3">
    <name type="scientific">Daphnia magna</name>
    <dbReference type="NCBI Taxonomy" id="35525"/>
    <lineage>
        <taxon>Eukaryota</taxon>
        <taxon>Metazoa</taxon>
        <taxon>Ecdysozoa</taxon>
        <taxon>Arthropoda</taxon>
        <taxon>Crustacea</taxon>
        <taxon>Branchiopoda</taxon>
        <taxon>Diplostraca</taxon>
        <taxon>Cladocera</taxon>
        <taxon>Anomopoda</taxon>
        <taxon>Daphniidae</taxon>
        <taxon>Daphnia</taxon>
    </lineage>
</organism>
<evidence type="ECO:0000313" key="3">
    <source>
        <dbReference type="Proteomes" id="UP000076858"/>
    </source>
</evidence>
<accession>A0A165A741</accession>
<dbReference type="EMBL" id="LRGB01000642">
    <property type="protein sequence ID" value="KZS17252.1"/>
    <property type="molecule type" value="Genomic_DNA"/>
</dbReference>
<keyword evidence="3" id="KW-1185">Reference proteome</keyword>
<evidence type="ECO:0000256" key="1">
    <source>
        <dbReference type="SAM" id="MobiDB-lite"/>
    </source>
</evidence>
<dbReference type="Proteomes" id="UP000076858">
    <property type="component" value="Unassembled WGS sequence"/>
</dbReference>
<proteinExistence type="predicted"/>
<dbReference type="AlphaFoldDB" id="A0A165A741"/>
<sequence>MQRSLLGRSTSSPWNSGEGGTCCWLKIHLVSQSHGTDGLEGFSRNSSKRRNPSSSSFTRCRCVVVSGRKKRKYKKKKEKK</sequence>
<comment type="caution">
    <text evidence="2">The sequence shown here is derived from an EMBL/GenBank/DDBJ whole genome shotgun (WGS) entry which is preliminary data.</text>
</comment>
<name>A0A165A741_9CRUS</name>
<protein>
    <submittedName>
        <fullName evidence="2">Uncharacterized protein</fullName>
    </submittedName>
</protein>
<reference evidence="2 3" key="1">
    <citation type="submission" date="2016-03" db="EMBL/GenBank/DDBJ databases">
        <title>EvidentialGene: Evidence-directed Construction of Genes on Genomes.</title>
        <authorList>
            <person name="Gilbert D.G."/>
            <person name="Choi J.-H."/>
            <person name="Mockaitis K."/>
            <person name="Colbourne J."/>
            <person name="Pfrender M."/>
        </authorList>
    </citation>
    <scope>NUCLEOTIDE SEQUENCE [LARGE SCALE GENOMIC DNA]</scope>
    <source>
        <strain evidence="2 3">Xinb3</strain>
        <tissue evidence="2">Complete organism</tissue>
    </source>
</reference>
<gene>
    <name evidence="2" type="ORF">APZ42_016825</name>
</gene>
<feature type="region of interest" description="Disordered" evidence="1">
    <location>
        <begin position="35"/>
        <end position="57"/>
    </location>
</feature>